<evidence type="ECO:0000256" key="1">
    <source>
        <dbReference type="SAM" id="MobiDB-lite"/>
    </source>
</evidence>
<feature type="compositionally biased region" description="Acidic residues" evidence="1">
    <location>
        <begin position="47"/>
        <end position="61"/>
    </location>
</feature>
<feature type="region of interest" description="Disordered" evidence="1">
    <location>
        <begin position="1"/>
        <end position="61"/>
    </location>
</feature>
<reference evidence="2" key="1">
    <citation type="submission" date="2023-10" db="EMBL/GenBank/DDBJ databases">
        <title>Genome assembly of Pristionchus species.</title>
        <authorList>
            <person name="Yoshida K."/>
            <person name="Sommer R.J."/>
        </authorList>
    </citation>
    <scope>NUCLEOTIDE SEQUENCE</scope>
    <source>
        <strain evidence="2">RS5133</strain>
    </source>
</reference>
<proteinExistence type="predicted"/>
<dbReference type="EMBL" id="BTSY01000005">
    <property type="protein sequence ID" value="GMT28760.1"/>
    <property type="molecule type" value="Genomic_DNA"/>
</dbReference>
<name>A0AAV5WAM2_9BILA</name>
<feature type="compositionally biased region" description="Low complexity" evidence="1">
    <location>
        <begin position="1"/>
        <end position="15"/>
    </location>
</feature>
<organism evidence="2 3">
    <name type="scientific">Pristionchus fissidentatus</name>
    <dbReference type="NCBI Taxonomy" id="1538716"/>
    <lineage>
        <taxon>Eukaryota</taxon>
        <taxon>Metazoa</taxon>
        <taxon>Ecdysozoa</taxon>
        <taxon>Nematoda</taxon>
        <taxon>Chromadorea</taxon>
        <taxon>Rhabditida</taxon>
        <taxon>Rhabditina</taxon>
        <taxon>Diplogasteromorpha</taxon>
        <taxon>Diplogasteroidea</taxon>
        <taxon>Neodiplogasteridae</taxon>
        <taxon>Pristionchus</taxon>
    </lineage>
</organism>
<evidence type="ECO:0000313" key="3">
    <source>
        <dbReference type="Proteomes" id="UP001432322"/>
    </source>
</evidence>
<protein>
    <submittedName>
        <fullName evidence="2">Uncharacterized protein</fullName>
    </submittedName>
</protein>
<accession>A0AAV5WAM2</accession>
<dbReference type="AlphaFoldDB" id="A0AAV5WAM2"/>
<feature type="non-terminal residue" evidence="2">
    <location>
        <position position="1"/>
    </location>
</feature>
<sequence>SRFSSSHSNGSNQGSEEGRRTQEGQGLQGSEEGPQAGCPQAKGRQEEDSEEVGQEGSEESEVTACFHHHFAINVIPSSFSVYNTRERLSLPTRLN</sequence>
<dbReference type="Proteomes" id="UP001432322">
    <property type="component" value="Unassembled WGS sequence"/>
</dbReference>
<keyword evidence="3" id="KW-1185">Reference proteome</keyword>
<gene>
    <name evidence="2" type="ORF">PFISCL1PPCAC_20057</name>
</gene>
<evidence type="ECO:0000313" key="2">
    <source>
        <dbReference type="EMBL" id="GMT28760.1"/>
    </source>
</evidence>
<comment type="caution">
    <text evidence="2">The sequence shown here is derived from an EMBL/GenBank/DDBJ whole genome shotgun (WGS) entry which is preliminary data.</text>
</comment>
<feature type="compositionally biased region" description="Low complexity" evidence="1">
    <location>
        <begin position="23"/>
        <end position="35"/>
    </location>
</feature>